<name>A9NME4_PICSI</name>
<organism evidence="1">
    <name type="scientific">Picea sitchensis</name>
    <name type="common">Sitka spruce</name>
    <name type="synonym">Pinus sitchensis</name>
    <dbReference type="NCBI Taxonomy" id="3332"/>
    <lineage>
        <taxon>Eukaryota</taxon>
        <taxon>Viridiplantae</taxon>
        <taxon>Streptophyta</taxon>
        <taxon>Embryophyta</taxon>
        <taxon>Tracheophyta</taxon>
        <taxon>Spermatophyta</taxon>
        <taxon>Pinopsida</taxon>
        <taxon>Pinidae</taxon>
        <taxon>Conifers I</taxon>
        <taxon>Pinales</taxon>
        <taxon>Pinaceae</taxon>
        <taxon>Picea</taxon>
    </lineage>
</organism>
<sequence>MADFDYEICLTWVCGGGYDFKSCSSSTNVTPANCTRCSHTELGVIYRHFGQEDRANSHIYGILRDFSPRCVFRNMNAKILSE</sequence>
<proteinExistence type="evidence at transcript level"/>
<dbReference type="EMBL" id="EF082447">
    <property type="protein sequence ID" value="ABK21805.1"/>
    <property type="molecule type" value="mRNA"/>
</dbReference>
<accession>A9NME4</accession>
<protein>
    <submittedName>
        <fullName evidence="1">Uncharacterized protein</fullName>
    </submittedName>
</protein>
<dbReference type="AlphaFoldDB" id="A9NME4"/>
<reference evidence="1" key="1">
    <citation type="journal article" date="2008" name="BMC Genomics">
        <title>A conifer genomics resource of 200,000 spruce (Picea spp.) ESTs and 6,464 high-quality, sequence-finished full-length cDNAs for Sitka spruce (Picea sitchensis).</title>
        <authorList>
            <person name="Ralph S.G."/>
            <person name="Chun H.J."/>
            <person name="Kolosova N."/>
            <person name="Cooper D."/>
            <person name="Oddy C."/>
            <person name="Ritland C.E."/>
            <person name="Kirkpatrick R."/>
            <person name="Moore R."/>
            <person name="Barber S."/>
            <person name="Holt R.A."/>
            <person name="Jones S.J."/>
            <person name="Marra M.A."/>
            <person name="Douglas C.J."/>
            <person name="Ritland K."/>
            <person name="Bohlmann J."/>
        </authorList>
    </citation>
    <scope>NUCLEOTIDE SEQUENCE</scope>
    <source>
        <tissue evidence="1">Bark</tissue>
    </source>
</reference>
<evidence type="ECO:0000313" key="1">
    <source>
        <dbReference type="EMBL" id="ABK21805.1"/>
    </source>
</evidence>